<evidence type="ECO:0000313" key="2">
    <source>
        <dbReference type="EMBL" id="KAK5702703.1"/>
    </source>
</evidence>
<feature type="compositionally biased region" description="Basic residues" evidence="1">
    <location>
        <begin position="303"/>
        <end position="313"/>
    </location>
</feature>
<feature type="region of interest" description="Disordered" evidence="1">
    <location>
        <begin position="612"/>
        <end position="637"/>
    </location>
</feature>
<evidence type="ECO:0000256" key="1">
    <source>
        <dbReference type="SAM" id="MobiDB-lite"/>
    </source>
</evidence>
<dbReference type="EMBL" id="JAVRQU010000005">
    <property type="protein sequence ID" value="KAK5702703.1"/>
    <property type="molecule type" value="Genomic_DNA"/>
</dbReference>
<evidence type="ECO:0000313" key="3">
    <source>
        <dbReference type="Proteomes" id="UP001310594"/>
    </source>
</evidence>
<evidence type="ECO:0008006" key="4">
    <source>
        <dbReference type="Google" id="ProtNLM"/>
    </source>
</evidence>
<accession>A0AAN7WCU9</accession>
<feature type="compositionally biased region" description="Polar residues" evidence="1">
    <location>
        <begin position="199"/>
        <end position="212"/>
    </location>
</feature>
<protein>
    <recommendedName>
        <fullName evidence="4">G-patch domain-containing protein</fullName>
    </recommendedName>
</protein>
<sequence>MDASVYLRKQGWLGEGHSLDQTGKGIKRPLLVSKKIDVLGVGLNKHAAVSDQWWLRAYDQGLKDFGTGKQNLLGQVQKHGHSRGGLYGRFVKGEEVPGTIEPSLESTPTGSTTLVEKKVGGEMASSAGAIIGDGNDAPTKKRKREDKFSEQKEIRAKRRRESIASTENAPSKKRKNDSKDPNEKRAQRRLDREAKAQKQSESNNESRPSETSGVDIKSVINLEAVADLKSARDRALERKRQAQMAKKARKTMTPEQKRTFKKEQREERARQKAEIAKAEAANNKASKDAGIEGDLQAVPPQMARKRGRPKSKKQLREESKQEQVDSSRVSQHGTDIAIPRREVQAGKVRVLSVEEKKSKLSPEKFQEYLDRAREKEISIDEYIRRRVQKHAIKQGEKLCLSSNGTAIEELDPPVVTTANSLGFVVDTTGDESLATKPPKMKKQKDLPQLPEFAEALAKIGRNESVVINDDVGEEVFRWDPSIPIPNDKRLWQGVEIKTLPKVVRKARKAWMAVRREAKKQGLDPGKVEKREATLKKSKGTRKVEAREGLLWKILLKSRQYAKDGKLEGKKAGEIKVEVAKYKDVPLVQVGGGAEFTKGEMSLARTVATRILKREKTDGKGEKGEKKKNSKQIKDSAK</sequence>
<organism evidence="2 3">
    <name type="scientific">Elasticomyces elasticus</name>
    <dbReference type="NCBI Taxonomy" id="574655"/>
    <lineage>
        <taxon>Eukaryota</taxon>
        <taxon>Fungi</taxon>
        <taxon>Dikarya</taxon>
        <taxon>Ascomycota</taxon>
        <taxon>Pezizomycotina</taxon>
        <taxon>Dothideomycetes</taxon>
        <taxon>Dothideomycetidae</taxon>
        <taxon>Mycosphaerellales</taxon>
        <taxon>Teratosphaeriaceae</taxon>
        <taxon>Elasticomyces</taxon>
    </lineage>
</organism>
<dbReference type="AlphaFoldDB" id="A0AAN7WCU9"/>
<reference evidence="2" key="1">
    <citation type="submission" date="2023-08" db="EMBL/GenBank/DDBJ databases">
        <title>Black Yeasts Isolated from many extreme environments.</title>
        <authorList>
            <person name="Coleine C."/>
            <person name="Stajich J.E."/>
            <person name="Selbmann L."/>
        </authorList>
    </citation>
    <scope>NUCLEOTIDE SEQUENCE</scope>
    <source>
        <strain evidence="2">CCFEE 5810</strain>
    </source>
</reference>
<gene>
    <name evidence="2" type="ORF">LTR97_003649</name>
</gene>
<comment type="caution">
    <text evidence="2">The sequence shown here is derived from an EMBL/GenBank/DDBJ whole genome shotgun (WGS) entry which is preliminary data.</text>
</comment>
<feature type="compositionally biased region" description="Basic and acidic residues" evidence="1">
    <location>
        <begin position="177"/>
        <end position="198"/>
    </location>
</feature>
<feature type="compositionally biased region" description="Basic and acidic residues" evidence="1">
    <location>
        <begin position="145"/>
        <end position="154"/>
    </location>
</feature>
<feature type="compositionally biased region" description="Basic and acidic residues" evidence="1">
    <location>
        <begin position="314"/>
        <end position="325"/>
    </location>
</feature>
<feature type="compositionally biased region" description="Basic and acidic residues" evidence="1">
    <location>
        <begin position="229"/>
        <end position="240"/>
    </location>
</feature>
<feature type="region of interest" description="Disordered" evidence="1">
    <location>
        <begin position="125"/>
        <end position="340"/>
    </location>
</feature>
<proteinExistence type="predicted"/>
<name>A0AAN7WCU9_9PEZI</name>
<dbReference type="Proteomes" id="UP001310594">
    <property type="component" value="Unassembled WGS sequence"/>
</dbReference>
<feature type="compositionally biased region" description="Basic and acidic residues" evidence="1">
    <location>
        <begin position="255"/>
        <end position="277"/>
    </location>
</feature>